<sequence>MLRQECLPSLEYKAYVGRKKLFLLGLGGLCLLLGLLSVAWGAVRIPISDVLEVLFGRGGGRAKVIVMNIRLPQTLAAMLAGGGLSLAGLVMQAVLRNPLGSPFTLGISNAAAFGAAFSIIVLGSGTMQSSAADAVTIMNHWLATGAAFAAALACMGIVLFIVSVTGGAGEVMVLAGVALSSLFTAGTMFLQYFADDAQLAATVFWTFGDVSRASWREIPMMSALLALSSALFFYRRFDLNALCCGDETALSLGVSASWIRLEAMVAASLLSAVMVAFLGVIGFVGLVCPHMLRRFLGTDHRFLIPGSVLLGAILLTGADMGARLLLAPRLLPVSVFTAFMGAPVFVALLMKRRSRK</sequence>
<evidence type="ECO:0000256" key="8">
    <source>
        <dbReference type="SAM" id="Phobius"/>
    </source>
</evidence>
<feature type="transmembrane region" description="Helical" evidence="8">
    <location>
        <begin position="102"/>
        <end position="121"/>
    </location>
</feature>
<name>A0A6L5Y9I0_9BACT</name>
<feature type="transmembrane region" description="Helical" evidence="8">
    <location>
        <begin position="75"/>
        <end position="95"/>
    </location>
</feature>
<dbReference type="InterPro" id="IPR037294">
    <property type="entry name" value="ABC_BtuC-like"/>
</dbReference>
<dbReference type="Proteomes" id="UP000473699">
    <property type="component" value="Unassembled WGS sequence"/>
</dbReference>
<dbReference type="EMBL" id="VUNH01000001">
    <property type="protein sequence ID" value="MST54648.1"/>
    <property type="molecule type" value="Genomic_DNA"/>
</dbReference>
<evidence type="ECO:0000313" key="9">
    <source>
        <dbReference type="EMBL" id="MST54648.1"/>
    </source>
</evidence>
<dbReference type="Gene3D" id="1.10.3470.10">
    <property type="entry name" value="ABC transporter involved in vitamin B12 uptake, BtuC"/>
    <property type="match status" value="1"/>
</dbReference>
<dbReference type="PANTHER" id="PTHR30472">
    <property type="entry name" value="FERRIC ENTEROBACTIN TRANSPORT SYSTEM PERMEASE PROTEIN"/>
    <property type="match status" value="1"/>
</dbReference>
<evidence type="ECO:0000256" key="1">
    <source>
        <dbReference type="ARBA" id="ARBA00004651"/>
    </source>
</evidence>
<dbReference type="CDD" id="cd06550">
    <property type="entry name" value="TM_ABC_iron-siderophores_like"/>
    <property type="match status" value="1"/>
</dbReference>
<dbReference type="FunFam" id="1.10.3470.10:FF:000001">
    <property type="entry name" value="Vitamin B12 ABC transporter permease BtuC"/>
    <property type="match status" value="1"/>
</dbReference>
<feature type="transmembrane region" description="Helical" evidence="8">
    <location>
        <begin position="300"/>
        <end position="318"/>
    </location>
</feature>
<keyword evidence="6 8" id="KW-1133">Transmembrane helix</keyword>
<feature type="transmembrane region" description="Helical" evidence="8">
    <location>
        <begin position="21"/>
        <end position="43"/>
    </location>
</feature>
<keyword evidence="5 8" id="KW-0812">Transmembrane</keyword>
<evidence type="ECO:0000256" key="7">
    <source>
        <dbReference type="ARBA" id="ARBA00023136"/>
    </source>
</evidence>
<feature type="transmembrane region" description="Helical" evidence="8">
    <location>
        <begin position="265"/>
        <end position="288"/>
    </location>
</feature>
<keyword evidence="3" id="KW-0813">Transport</keyword>
<comment type="similarity">
    <text evidence="2">Belongs to the binding-protein-dependent transport system permease family. FecCD subfamily.</text>
</comment>
<keyword evidence="7 8" id="KW-0472">Membrane</keyword>
<dbReference type="InterPro" id="IPR000522">
    <property type="entry name" value="ABC_transptr_permease_BtuC"/>
</dbReference>
<organism evidence="9 10">
    <name type="scientific">Pyramidobacter porci</name>
    <dbReference type="NCBI Taxonomy" id="2605789"/>
    <lineage>
        <taxon>Bacteria</taxon>
        <taxon>Thermotogati</taxon>
        <taxon>Synergistota</taxon>
        <taxon>Synergistia</taxon>
        <taxon>Synergistales</taxon>
        <taxon>Dethiosulfovibrionaceae</taxon>
        <taxon>Pyramidobacter</taxon>
    </lineage>
</organism>
<evidence type="ECO:0000256" key="2">
    <source>
        <dbReference type="ARBA" id="ARBA00007935"/>
    </source>
</evidence>
<protein>
    <submittedName>
        <fullName evidence="9">Iron ABC transporter permease</fullName>
    </submittedName>
</protein>
<keyword evidence="4" id="KW-1003">Cell membrane</keyword>
<proteinExistence type="inferred from homology"/>
<evidence type="ECO:0000256" key="5">
    <source>
        <dbReference type="ARBA" id="ARBA00022692"/>
    </source>
</evidence>
<dbReference type="AlphaFoldDB" id="A0A6L5Y9I0"/>
<dbReference type="GO" id="GO:0033214">
    <property type="term" value="P:siderophore-iron import into cell"/>
    <property type="evidence" value="ECO:0007669"/>
    <property type="project" value="TreeGrafter"/>
</dbReference>
<dbReference type="Pfam" id="PF01032">
    <property type="entry name" value="FecCD"/>
    <property type="match status" value="1"/>
</dbReference>
<feature type="transmembrane region" description="Helical" evidence="8">
    <location>
        <begin position="171"/>
        <end position="194"/>
    </location>
</feature>
<keyword evidence="10" id="KW-1185">Reference proteome</keyword>
<evidence type="ECO:0000256" key="4">
    <source>
        <dbReference type="ARBA" id="ARBA00022475"/>
    </source>
</evidence>
<gene>
    <name evidence="9" type="ORF">FYJ74_01085</name>
</gene>
<dbReference type="SUPFAM" id="SSF81345">
    <property type="entry name" value="ABC transporter involved in vitamin B12 uptake, BtuC"/>
    <property type="match status" value="1"/>
</dbReference>
<comment type="subcellular location">
    <subcellularLocation>
        <location evidence="1">Cell membrane</location>
        <topology evidence="1">Multi-pass membrane protein</topology>
    </subcellularLocation>
</comment>
<dbReference type="RefSeq" id="WP_326830837.1">
    <property type="nucleotide sequence ID" value="NZ_VUNH01000001.1"/>
</dbReference>
<comment type="caution">
    <text evidence="9">The sequence shown here is derived from an EMBL/GenBank/DDBJ whole genome shotgun (WGS) entry which is preliminary data.</text>
</comment>
<evidence type="ECO:0000256" key="6">
    <source>
        <dbReference type="ARBA" id="ARBA00022989"/>
    </source>
</evidence>
<accession>A0A6L5Y9I0</accession>
<evidence type="ECO:0000313" key="10">
    <source>
        <dbReference type="Proteomes" id="UP000473699"/>
    </source>
</evidence>
<dbReference type="GO" id="GO:0022857">
    <property type="term" value="F:transmembrane transporter activity"/>
    <property type="evidence" value="ECO:0007669"/>
    <property type="project" value="InterPro"/>
</dbReference>
<reference evidence="9 10" key="1">
    <citation type="submission" date="2019-08" db="EMBL/GenBank/DDBJ databases">
        <title>In-depth cultivation of the pig gut microbiome towards novel bacterial diversity and tailored functional studies.</title>
        <authorList>
            <person name="Wylensek D."/>
            <person name="Hitch T.C.A."/>
            <person name="Clavel T."/>
        </authorList>
    </citation>
    <scope>NUCLEOTIDE SEQUENCE [LARGE SCALE GENOMIC DNA]</scope>
    <source>
        <strain evidence="9 10">SM-530-WT-4B</strain>
    </source>
</reference>
<evidence type="ECO:0000256" key="3">
    <source>
        <dbReference type="ARBA" id="ARBA00022448"/>
    </source>
</evidence>
<feature type="transmembrane region" description="Helical" evidence="8">
    <location>
        <begin position="141"/>
        <end position="164"/>
    </location>
</feature>
<feature type="transmembrane region" description="Helical" evidence="8">
    <location>
        <begin position="330"/>
        <end position="350"/>
    </location>
</feature>
<dbReference type="PANTHER" id="PTHR30472:SF25">
    <property type="entry name" value="ABC TRANSPORTER PERMEASE PROTEIN MJ0876-RELATED"/>
    <property type="match status" value="1"/>
</dbReference>
<dbReference type="GO" id="GO:0005886">
    <property type="term" value="C:plasma membrane"/>
    <property type="evidence" value="ECO:0007669"/>
    <property type="project" value="UniProtKB-SubCell"/>
</dbReference>